<evidence type="ECO:0000256" key="9">
    <source>
        <dbReference type="RuleBase" id="RU003369"/>
    </source>
</evidence>
<comment type="pathway">
    <text evidence="1">Fermentation; pyruvate fermentation to lactate; (S)-lactate from pyruvate: step 1/1.</text>
</comment>
<evidence type="ECO:0000256" key="1">
    <source>
        <dbReference type="ARBA" id="ARBA00004843"/>
    </source>
</evidence>
<protein>
    <recommendedName>
        <fullName evidence="3">L-lactate dehydrogenase</fullName>
        <ecNumber evidence="3">1.1.1.27</ecNumber>
    </recommendedName>
</protein>
<feature type="binding site" evidence="8">
    <location>
        <begin position="16"/>
        <end position="21"/>
    </location>
    <ligand>
        <name>NAD(+)</name>
        <dbReference type="ChEBI" id="CHEBI:57540"/>
    </ligand>
</feature>
<name>A0A9W8ABT4_9FUNG</name>
<dbReference type="AlphaFoldDB" id="A0A9W8ABT4"/>
<dbReference type="InterPro" id="IPR022383">
    <property type="entry name" value="Lactate/malate_DH_C"/>
</dbReference>
<keyword evidence="5 8" id="KW-0520">NAD</keyword>
<evidence type="ECO:0000256" key="2">
    <source>
        <dbReference type="ARBA" id="ARBA00006054"/>
    </source>
</evidence>
<dbReference type="PANTHER" id="PTHR43128:SF16">
    <property type="entry name" value="L-LACTATE DEHYDROGENASE"/>
    <property type="match status" value="1"/>
</dbReference>
<evidence type="ECO:0000259" key="10">
    <source>
        <dbReference type="Pfam" id="PF00056"/>
    </source>
</evidence>
<evidence type="ECO:0000256" key="6">
    <source>
        <dbReference type="ARBA" id="ARBA00049258"/>
    </source>
</evidence>
<dbReference type="PIRSF" id="PIRSF000102">
    <property type="entry name" value="Lac_mal_DH"/>
    <property type="match status" value="1"/>
</dbReference>
<comment type="catalytic activity">
    <reaction evidence="6">
        <text>(S)-lactate + NAD(+) = pyruvate + NADH + H(+)</text>
        <dbReference type="Rhea" id="RHEA:23444"/>
        <dbReference type="ChEBI" id="CHEBI:15361"/>
        <dbReference type="ChEBI" id="CHEBI:15378"/>
        <dbReference type="ChEBI" id="CHEBI:16651"/>
        <dbReference type="ChEBI" id="CHEBI:57540"/>
        <dbReference type="ChEBI" id="CHEBI:57945"/>
        <dbReference type="EC" id="1.1.1.27"/>
    </reaction>
</comment>
<dbReference type="GO" id="GO:0004459">
    <property type="term" value="F:L-lactate dehydrogenase (NAD+) activity"/>
    <property type="evidence" value="ECO:0007669"/>
    <property type="project" value="UniProtKB-EC"/>
</dbReference>
<dbReference type="GO" id="GO:0005737">
    <property type="term" value="C:cytoplasm"/>
    <property type="evidence" value="ECO:0007669"/>
    <property type="project" value="InterPro"/>
</dbReference>
<feature type="binding site" evidence="8">
    <location>
        <begin position="124"/>
        <end position="126"/>
    </location>
    <ligand>
        <name>NAD(+)</name>
        <dbReference type="ChEBI" id="CHEBI:57540"/>
    </ligand>
</feature>
<dbReference type="NCBIfam" id="TIGR01771">
    <property type="entry name" value="L-LDH-NAD"/>
    <property type="match status" value="1"/>
</dbReference>
<dbReference type="Pfam" id="PF00056">
    <property type="entry name" value="Ldh_1_N"/>
    <property type="match status" value="1"/>
</dbReference>
<keyword evidence="4 9" id="KW-0560">Oxidoreductase</keyword>
<dbReference type="InterPro" id="IPR001557">
    <property type="entry name" value="L-lactate/malate_DH"/>
</dbReference>
<comment type="similarity">
    <text evidence="2">Belongs to the LDH/MDH superfamily. LDH family.</text>
</comment>
<feature type="binding site" evidence="8">
    <location>
        <position position="41"/>
    </location>
    <ligand>
        <name>NAD(+)</name>
        <dbReference type="ChEBI" id="CHEBI:57540"/>
    </ligand>
</feature>
<dbReference type="Proteomes" id="UP001150569">
    <property type="component" value="Unassembled WGS sequence"/>
</dbReference>
<dbReference type="Gene3D" id="3.90.110.10">
    <property type="entry name" value="Lactate dehydrogenase/glycoside hydrolase, family 4, C-terminal"/>
    <property type="match status" value="1"/>
</dbReference>
<comment type="caution">
    <text evidence="12">The sequence shown here is derived from an EMBL/GenBank/DDBJ whole genome shotgun (WGS) entry which is preliminary data.</text>
</comment>
<reference evidence="12" key="1">
    <citation type="submission" date="2022-07" db="EMBL/GenBank/DDBJ databases">
        <title>Phylogenomic reconstructions and comparative analyses of Kickxellomycotina fungi.</title>
        <authorList>
            <person name="Reynolds N.K."/>
            <person name="Stajich J.E."/>
            <person name="Barry K."/>
            <person name="Grigoriev I.V."/>
            <person name="Crous P."/>
            <person name="Smith M.E."/>
        </authorList>
    </citation>
    <scope>NUCLEOTIDE SEQUENCE</scope>
    <source>
        <strain evidence="12">RSA 861</strain>
    </source>
</reference>
<dbReference type="EC" id="1.1.1.27" evidence="3"/>
<feature type="binding site" evidence="8">
    <location>
        <position position="101"/>
    </location>
    <ligand>
        <name>NAD(+)</name>
        <dbReference type="ChEBI" id="CHEBI:57540"/>
    </ligand>
</feature>
<gene>
    <name evidence="12" type="ORF">IWQ60_002913</name>
</gene>
<dbReference type="HAMAP" id="MF_00488">
    <property type="entry name" value="Lactate_dehydrog"/>
    <property type="match status" value="1"/>
</dbReference>
<evidence type="ECO:0000259" key="11">
    <source>
        <dbReference type="Pfam" id="PF02866"/>
    </source>
</evidence>
<evidence type="ECO:0000313" key="12">
    <source>
        <dbReference type="EMBL" id="KAJ1927450.1"/>
    </source>
</evidence>
<dbReference type="PANTHER" id="PTHR43128">
    <property type="entry name" value="L-2-HYDROXYCARBOXYLATE DEHYDROGENASE (NAD(P)(+))"/>
    <property type="match status" value="1"/>
</dbReference>
<dbReference type="InterPro" id="IPR015955">
    <property type="entry name" value="Lactate_DH/Glyco_Ohase_4_C"/>
</dbReference>
<evidence type="ECO:0000256" key="5">
    <source>
        <dbReference type="ARBA" id="ARBA00023027"/>
    </source>
</evidence>
<sequence>MSTMPAPPPAKIAIIGSGAVGSTIAFSLIMNRLPAEIILSDIDTRRAGGEALDLSDATFVSSSSVRVAKNQQEVGQCDIIVITAGAKQKPGESRANLIDRNYHIMQSVIKGMQPINPNAKIIIVANPVEILCHIAQKLSGLPRNQVFGSGTFLDSARLRLSVAEMLNVHESSVHCYVVGEHGDNQLVAWSAGRVGGAPLLNFDQFKNADLAHIAHEVARKAYEIIDRKGATYYGIGACVASLAESVLYHSRRVFPISCYNPESECYVSVPAVLGNDGVQHAVQLPLDDKEKAAFDEAVKSIKSITEKYN</sequence>
<dbReference type="PRINTS" id="PR00086">
    <property type="entry name" value="LLDHDRGNASE"/>
</dbReference>
<accession>A0A9W8ABT4</accession>
<proteinExistence type="inferred from homology"/>
<dbReference type="Gene3D" id="3.40.50.720">
    <property type="entry name" value="NAD(P)-binding Rossmann-like Domain"/>
    <property type="match status" value="1"/>
</dbReference>
<dbReference type="Pfam" id="PF02866">
    <property type="entry name" value="Ldh_1_C"/>
    <property type="match status" value="1"/>
</dbReference>
<dbReference type="SUPFAM" id="SSF56327">
    <property type="entry name" value="LDH C-terminal domain-like"/>
    <property type="match status" value="1"/>
</dbReference>
<evidence type="ECO:0000256" key="8">
    <source>
        <dbReference type="PIRSR" id="PIRSR000102-3"/>
    </source>
</evidence>
<dbReference type="OrthoDB" id="6270329at2759"/>
<evidence type="ECO:0000256" key="3">
    <source>
        <dbReference type="ARBA" id="ARBA00012967"/>
    </source>
</evidence>
<evidence type="ECO:0000256" key="7">
    <source>
        <dbReference type="PIRSR" id="PIRSR000102-1"/>
    </source>
</evidence>
<evidence type="ECO:0000256" key="4">
    <source>
        <dbReference type="ARBA" id="ARBA00023002"/>
    </source>
</evidence>
<dbReference type="InterPro" id="IPR001236">
    <property type="entry name" value="Lactate/malate_DH_N"/>
</dbReference>
<dbReference type="SUPFAM" id="SSF51735">
    <property type="entry name" value="NAD(P)-binding Rossmann-fold domains"/>
    <property type="match status" value="1"/>
</dbReference>
<dbReference type="EMBL" id="JANBPT010000117">
    <property type="protein sequence ID" value="KAJ1927450.1"/>
    <property type="molecule type" value="Genomic_DNA"/>
</dbReference>
<dbReference type="InterPro" id="IPR036291">
    <property type="entry name" value="NAD(P)-bd_dom_sf"/>
</dbReference>
<organism evidence="12 13">
    <name type="scientific">Tieghemiomyces parasiticus</name>
    <dbReference type="NCBI Taxonomy" id="78921"/>
    <lineage>
        <taxon>Eukaryota</taxon>
        <taxon>Fungi</taxon>
        <taxon>Fungi incertae sedis</taxon>
        <taxon>Zoopagomycota</taxon>
        <taxon>Kickxellomycotina</taxon>
        <taxon>Dimargaritomycetes</taxon>
        <taxon>Dimargaritales</taxon>
        <taxon>Dimargaritaceae</taxon>
        <taxon>Tieghemiomyces</taxon>
    </lineage>
</organism>
<feature type="active site" description="Proton acceptor" evidence="7">
    <location>
        <position position="181"/>
    </location>
</feature>
<evidence type="ECO:0000313" key="13">
    <source>
        <dbReference type="Proteomes" id="UP001150569"/>
    </source>
</evidence>
<keyword evidence="13" id="KW-1185">Reference proteome</keyword>
<dbReference type="InterPro" id="IPR011304">
    <property type="entry name" value="L-lactate_DH"/>
</dbReference>
<feature type="domain" description="Lactate/malate dehydrogenase N-terminal" evidence="10">
    <location>
        <begin position="11"/>
        <end position="148"/>
    </location>
</feature>
<dbReference type="GO" id="GO:0006089">
    <property type="term" value="P:lactate metabolic process"/>
    <property type="evidence" value="ECO:0007669"/>
    <property type="project" value="TreeGrafter"/>
</dbReference>
<feature type="domain" description="Lactate/malate dehydrogenase C-terminal" evidence="11">
    <location>
        <begin position="151"/>
        <end position="307"/>
    </location>
</feature>